<evidence type="ECO:0000256" key="3">
    <source>
        <dbReference type="ARBA" id="ARBA00022660"/>
    </source>
</evidence>
<reference evidence="16 17" key="1">
    <citation type="submission" date="2019-09" db="EMBL/GenBank/DDBJ databases">
        <authorList>
            <person name="Brejova B."/>
        </authorList>
    </citation>
    <scope>NUCLEOTIDE SEQUENCE [LARGE SCALE GENOMIC DNA]</scope>
</reference>
<evidence type="ECO:0000313" key="17">
    <source>
        <dbReference type="Proteomes" id="UP000398389"/>
    </source>
</evidence>
<keyword evidence="6" id="KW-0249">Electron transport</keyword>
<evidence type="ECO:0000256" key="8">
    <source>
        <dbReference type="ARBA" id="ARBA00023136"/>
    </source>
</evidence>
<evidence type="ECO:0000313" key="16">
    <source>
        <dbReference type="EMBL" id="VVT47067.1"/>
    </source>
</evidence>
<dbReference type="GO" id="GO:0046872">
    <property type="term" value="F:metal ion binding"/>
    <property type="evidence" value="ECO:0007669"/>
    <property type="project" value="InterPro"/>
</dbReference>
<dbReference type="SUPFAM" id="SSF63411">
    <property type="entry name" value="LuxS/MPP-like metallohydrolase"/>
    <property type="match status" value="2"/>
</dbReference>
<keyword evidence="8" id="KW-0472">Membrane</keyword>
<dbReference type="AlphaFoldDB" id="A0A5E8B677"/>
<comment type="subcellular location">
    <subcellularLocation>
        <location evidence="1">Mitochondrion inner membrane</location>
        <topology evidence="1">Peripheral membrane protein</topology>
        <orientation evidence="1">Matrix side</orientation>
    </subcellularLocation>
</comment>
<sequence>MLSRSFASSRTAAVARSAAARRAFSTSEVSGVSVAVREDLRPVSKVSVVVKAGSRYGSTPGVAHLLEKFAFKNTANRSALRLVRESELLGGELSSSISRENIVLTSSFLREDLPYFVEALADTTQNGLFKKYELIEDVAPIAFAEAAKAASSPALASEQAAYEIAFRSGLGESIYVEPYSPVSIEQVADYAKEAYTKANISIAATNVVEADLKALVEEHFAGLSVGEAIATAPSKVFGGESRVKAAGSSALTLVFPSTSTSAASAVLASLLGGVSTIKWSTGSSLLGVASTKSGASVKASYTPYSDASVLAITIAADDAAAVAEAAKLVAADLKAVAAGTAAEAVPKAVAQTKFAQALASEGSLPVSVLDASAVTAEAVAEAAATLLKGPIALGAVGKVHSLPYLDELF</sequence>
<organism evidence="16 17">
    <name type="scientific">Magnusiomyces paraingens</name>
    <dbReference type="NCBI Taxonomy" id="2606893"/>
    <lineage>
        <taxon>Eukaryota</taxon>
        <taxon>Fungi</taxon>
        <taxon>Dikarya</taxon>
        <taxon>Ascomycota</taxon>
        <taxon>Saccharomycotina</taxon>
        <taxon>Dipodascomycetes</taxon>
        <taxon>Dipodascales</taxon>
        <taxon>Dipodascaceae</taxon>
        <taxon>Magnusiomyces</taxon>
    </lineage>
</organism>
<gene>
    <name evidence="16" type="ORF">SAPINGB_P001527</name>
</gene>
<name>A0A5E8B677_9ASCO</name>
<dbReference type="PANTHER" id="PTHR11851">
    <property type="entry name" value="METALLOPROTEASE"/>
    <property type="match status" value="1"/>
</dbReference>
<dbReference type="Pfam" id="PF00675">
    <property type="entry name" value="Peptidase_M16"/>
    <property type="match status" value="1"/>
</dbReference>
<comment type="similarity">
    <text evidence="9">Belongs to the peptidase M16 family. UQCRC2/QCR2 subfamily.</text>
</comment>
<keyword evidence="4" id="KW-0999">Mitochondrion inner membrane</keyword>
<dbReference type="Pfam" id="PF05193">
    <property type="entry name" value="Peptidase_M16_C"/>
    <property type="match status" value="1"/>
</dbReference>
<feature type="domain" description="Peptidase M16 C-terminal" evidence="15">
    <location>
        <begin position="182"/>
        <end position="348"/>
    </location>
</feature>
<evidence type="ECO:0000256" key="10">
    <source>
        <dbReference type="ARBA" id="ARBA00040751"/>
    </source>
</evidence>
<accession>A0A5E8B677</accession>
<dbReference type="FunFam" id="3.30.830.10:FF:000021">
    <property type="entry name" value="Cytochrome b-c1 complex subunit 2"/>
    <property type="match status" value="1"/>
</dbReference>
<dbReference type="Gene3D" id="3.30.830.10">
    <property type="entry name" value="Metalloenzyme, LuxS/M16 peptidase-like"/>
    <property type="match status" value="2"/>
</dbReference>
<protein>
    <recommendedName>
        <fullName evidence="10">Cytochrome b-c1 complex subunit 2, mitochondrial</fullName>
    </recommendedName>
    <alternativeName>
        <fullName evidence="12">Complex III subunit 2</fullName>
    </alternativeName>
    <alternativeName>
        <fullName evidence="11">Core protein II</fullName>
    </alternativeName>
    <alternativeName>
        <fullName evidence="13">Ubiquinol-cytochrome-c reductase complex core protein 2</fullName>
    </alternativeName>
</protein>
<keyword evidence="3" id="KW-0679">Respiratory chain</keyword>
<keyword evidence="5" id="KW-0809">Transit peptide</keyword>
<keyword evidence="17" id="KW-1185">Reference proteome</keyword>
<proteinExistence type="inferred from homology"/>
<evidence type="ECO:0000256" key="5">
    <source>
        <dbReference type="ARBA" id="ARBA00022946"/>
    </source>
</evidence>
<feature type="domain" description="Peptidase M16 N-terminal" evidence="14">
    <location>
        <begin position="34"/>
        <end position="174"/>
    </location>
</feature>
<dbReference type="PANTHER" id="PTHR11851:SF209">
    <property type="entry name" value="CYTOCHROME B-C1 COMPLEX SUBUNIT 2, MITOCHONDRIAL"/>
    <property type="match status" value="1"/>
</dbReference>
<keyword evidence="2" id="KW-0813">Transport</keyword>
<dbReference type="OrthoDB" id="6369905at2759"/>
<evidence type="ECO:0000256" key="7">
    <source>
        <dbReference type="ARBA" id="ARBA00023128"/>
    </source>
</evidence>
<evidence type="ECO:0000256" key="6">
    <source>
        <dbReference type="ARBA" id="ARBA00022982"/>
    </source>
</evidence>
<dbReference type="InterPro" id="IPR011249">
    <property type="entry name" value="Metalloenz_LuxS/M16"/>
</dbReference>
<dbReference type="GeneID" id="43580348"/>
<evidence type="ECO:0000256" key="2">
    <source>
        <dbReference type="ARBA" id="ARBA00022448"/>
    </source>
</evidence>
<evidence type="ECO:0000256" key="12">
    <source>
        <dbReference type="ARBA" id="ARBA00041778"/>
    </source>
</evidence>
<dbReference type="Proteomes" id="UP000398389">
    <property type="component" value="Unassembled WGS sequence"/>
</dbReference>
<evidence type="ECO:0000256" key="11">
    <source>
        <dbReference type="ARBA" id="ARBA00041372"/>
    </source>
</evidence>
<dbReference type="EMBL" id="CABVLU010000001">
    <property type="protein sequence ID" value="VVT47067.1"/>
    <property type="molecule type" value="Genomic_DNA"/>
</dbReference>
<dbReference type="InterPro" id="IPR011765">
    <property type="entry name" value="Pept_M16_N"/>
</dbReference>
<evidence type="ECO:0000259" key="14">
    <source>
        <dbReference type="Pfam" id="PF00675"/>
    </source>
</evidence>
<dbReference type="InterPro" id="IPR050361">
    <property type="entry name" value="MPP/UQCRC_Complex"/>
</dbReference>
<evidence type="ECO:0000256" key="13">
    <source>
        <dbReference type="ARBA" id="ARBA00042707"/>
    </source>
</evidence>
<keyword evidence="7" id="KW-0496">Mitochondrion</keyword>
<dbReference type="GO" id="GO:0005743">
    <property type="term" value="C:mitochondrial inner membrane"/>
    <property type="evidence" value="ECO:0007669"/>
    <property type="project" value="UniProtKB-SubCell"/>
</dbReference>
<evidence type="ECO:0000256" key="1">
    <source>
        <dbReference type="ARBA" id="ARBA00004443"/>
    </source>
</evidence>
<dbReference type="InterPro" id="IPR007863">
    <property type="entry name" value="Peptidase_M16_C"/>
</dbReference>
<evidence type="ECO:0000256" key="9">
    <source>
        <dbReference type="ARBA" id="ARBA00038146"/>
    </source>
</evidence>
<evidence type="ECO:0000259" key="15">
    <source>
        <dbReference type="Pfam" id="PF05193"/>
    </source>
</evidence>
<dbReference type="RefSeq" id="XP_031852139.1">
    <property type="nucleotide sequence ID" value="XM_031996248.1"/>
</dbReference>
<evidence type="ECO:0000256" key="4">
    <source>
        <dbReference type="ARBA" id="ARBA00022792"/>
    </source>
</evidence>